<proteinExistence type="predicted"/>
<dbReference type="InParanoid" id="E9HIZ7"/>
<organism evidence="2 3">
    <name type="scientific">Daphnia pulex</name>
    <name type="common">Water flea</name>
    <dbReference type="NCBI Taxonomy" id="6669"/>
    <lineage>
        <taxon>Eukaryota</taxon>
        <taxon>Metazoa</taxon>
        <taxon>Ecdysozoa</taxon>
        <taxon>Arthropoda</taxon>
        <taxon>Crustacea</taxon>
        <taxon>Branchiopoda</taxon>
        <taxon>Diplostraca</taxon>
        <taxon>Cladocera</taxon>
        <taxon>Anomopoda</taxon>
        <taxon>Daphniidae</taxon>
        <taxon>Daphnia</taxon>
    </lineage>
</organism>
<dbReference type="KEGG" id="dpx:DAPPUDRAFT_114698"/>
<dbReference type="AlphaFoldDB" id="E9HIZ7"/>
<reference evidence="2 3" key="1">
    <citation type="journal article" date="2011" name="Science">
        <title>The ecoresponsive genome of Daphnia pulex.</title>
        <authorList>
            <person name="Colbourne J.K."/>
            <person name="Pfrender M.E."/>
            <person name="Gilbert D."/>
            <person name="Thomas W.K."/>
            <person name="Tucker A."/>
            <person name="Oakley T.H."/>
            <person name="Tokishita S."/>
            <person name="Aerts A."/>
            <person name="Arnold G.J."/>
            <person name="Basu M.K."/>
            <person name="Bauer D.J."/>
            <person name="Caceres C.E."/>
            <person name="Carmel L."/>
            <person name="Casola C."/>
            <person name="Choi J.H."/>
            <person name="Detter J.C."/>
            <person name="Dong Q."/>
            <person name="Dusheyko S."/>
            <person name="Eads B.D."/>
            <person name="Frohlich T."/>
            <person name="Geiler-Samerotte K.A."/>
            <person name="Gerlach D."/>
            <person name="Hatcher P."/>
            <person name="Jogdeo S."/>
            <person name="Krijgsveld J."/>
            <person name="Kriventseva E.V."/>
            <person name="Kultz D."/>
            <person name="Laforsch C."/>
            <person name="Lindquist E."/>
            <person name="Lopez J."/>
            <person name="Manak J.R."/>
            <person name="Muller J."/>
            <person name="Pangilinan J."/>
            <person name="Patwardhan R.P."/>
            <person name="Pitluck S."/>
            <person name="Pritham E.J."/>
            <person name="Rechtsteiner A."/>
            <person name="Rho M."/>
            <person name="Rogozin I.B."/>
            <person name="Sakarya O."/>
            <person name="Salamov A."/>
            <person name="Schaack S."/>
            <person name="Shapiro H."/>
            <person name="Shiga Y."/>
            <person name="Skalitzky C."/>
            <person name="Smith Z."/>
            <person name="Souvorov A."/>
            <person name="Sung W."/>
            <person name="Tang Z."/>
            <person name="Tsuchiya D."/>
            <person name="Tu H."/>
            <person name="Vos H."/>
            <person name="Wang M."/>
            <person name="Wolf Y.I."/>
            <person name="Yamagata H."/>
            <person name="Yamada T."/>
            <person name="Ye Y."/>
            <person name="Shaw J.R."/>
            <person name="Andrews J."/>
            <person name="Crease T.J."/>
            <person name="Tang H."/>
            <person name="Lucas S.M."/>
            <person name="Robertson H.M."/>
            <person name="Bork P."/>
            <person name="Koonin E.V."/>
            <person name="Zdobnov E.M."/>
            <person name="Grigoriev I.V."/>
            <person name="Lynch M."/>
            <person name="Boore J.L."/>
        </authorList>
    </citation>
    <scope>NUCLEOTIDE SEQUENCE [LARGE SCALE GENOMIC DNA]</scope>
</reference>
<dbReference type="PhylomeDB" id="E9HIZ7"/>
<keyword evidence="3" id="KW-1185">Reference proteome</keyword>
<keyword evidence="1" id="KW-0472">Membrane</keyword>
<evidence type="ECO:0000313" key="3">
    <source>
        <dbReference type="Proteomes" id="UP000000305"/>
    </source>
</evidence>
<keyword evidence="1" id="KW-0812">Transmembrane</keyword>
<accession>E9HIZ7</accession>
<evidence type="ECO:0000313" key="2">
    <source>
        <dbReference type="EMBL" id="EFX68299.1"/>
    </source>
</evidence>
<gene>
    <name evidence="2" type="ORF">DAPPUDRAFT_114698</name>
</gene>
<dbReference type="EMBL" id="GL732658">
    <property type="protein sequence ID" value="EFX68299.1"/>
    <property type="molecule type" value="Genomic_DNA"/>
</dbReference>
<dbReference type="Proteomes" id="UP000000305">
    <property type="component" value="Unassembled WGS sequence"/>
</dbReference>
<dbReference type="GO" id="GO:0005634">
    <property type="term" value="C:nucleus"/>
    <property type="evidence" value="ECO:0000318"/>
    <property type="project" value="GO_Central"/>
</dbReference>
<keyword evidence="1" id="KW-1133">Transmembrane helix</keyword>
<dbReference type="HOGENOM" id="CLU_596217_0_0_1"/>
<name>E9HIZ7_DAPPU</name>
<evidence type="ECO:0000256" key="1">
    <source>
        <dbReference type="SAM" id="Phobius"/>
    </source>
</evidence>
<dbReference type="GO" id="GO:0010468">
    <property type="term" value="P:regulation of gene expression"/>
    <property type="evidence" value="ECO:0000318"/>
    <property type="project" value="GO_Central"/>
</dbReference>
<sequence>MRWGLRLGHLFKLIFLIILLFGVAWLSGWNYNQKLSYVPFAGTKPEETVFQISPSALFRFLHDEKPTEQLDATEAEMLDVFKDIDKASKITLVEIHQSSMGSATDASKLFHVFNVFKTTSESDGGDYWWWSLEKNTKHIVLQRSRNKDDVKNKLYGDERQRREPIVESVVGKGSIHNLFAIILIAIQERYNVVSSNCQLLVSQVSIHATEVGYHFKGKYLSGYLNFFPFSFLLRNQNVKLGWELWQTIHLANDIPDMNPYRKDEKLFCCAYGNENLLGAEIAARLERINSLKDKPQSWIDKIIEVGRNVFEKCVKGIWKRIMLHHSDRSAFPVVINGFPQLGRLRIESAKNSQEIDKILKEGLFYIDQSDENGETPLFFAIRANNVQSGGISDPLKGAIEPVSFLLVHSHGVSLPTPVIIPVVAVEGARLDVWATPVLTLAVVVVTGQSFHDTYFVHMK</sequence>
<protein>
    <submittedName>
        <fullName evidence="2">Uncharacterized protein</fullName>
    </submittedName>
</protein>
<feature type="transmembrane region" description="Helical" evidence="1">
    <location>
        <begin position="12"/>
        <end position="31"/>
    </location>
</feature>